<dbReference type="AlphaFoldDB" id="A0A0F6SGY8"/>
<feature type="signal peptide" evidence="1">
    <location>
        <begin position="1"/>
        <end position="15"/>
    </location>
</feature>
<reference evidence="2 3" key="1">
    <citation type="submission" date="2015-03" db="EMBL/GenBank/DDBJ databases">
        <title>Genome assembly of Sandaracinus amylolyticus DSM 53668.</title>
        <authorList>
            <person name="Sharma G."/>
            <person name="Subramanian S."/>
        </authorList>
    </citation>
    <scope>NUCLEOTIDE SEQUENCE [LARGE SCALE GENOMIC DNA]</scope>
    <source>
        <strain evidence="2 3">DSM 53668</strain>
    </source>
</reference>
<dbReference type="RefSeq" id="WP_053236554.1">
    <property type="nucleotide sequence ID" value="NZ_CP011125.1"/>
</dbReference>
<sequence length="170" mass="17785">MMRTCLLLCAGLALAACDGDGAPDDLAASCAGERVLECDPYEYTGIASAMVTPERIGPLDPAARATVHVELEACDMRPGAASVQLFALIAPADAGADEVRVVDLGLTLRDDGTNGDEVGNDGVIDQTVGNPFGREIPERSDITLRFVPVLAGCQGDPFELTYPTGTRFDI</sequence>
<dbReference type="KEGG" id="samy:DB32_006668"/>
<evidence type="ECO:0000313" key="2">
    <source>
        <dbReference type="EMBL" id="AKF09519.1"/>
    </source>
</evidence>
<dbReference type="PROSITE" id="PS51257">
    <property type="entry name" value="PROKAR_LIPOPROTEIN"/>
    <property type="match status" value="1"/>
</dbReference>
<feature type="chain" id="PRO_5013039993" description="Lipoprotein" evidence="1">
    <location>
        <begin position="16"/>
        <end position="170"/>
    </location>
</feature>
<dbReference type="STRING" id="927083.DB32_006668"/>
<protein>
    <recommendedName>
        <fullName evidence="4">Lipoprotein</fullName>
    </recommendedName>
</protein>
<name>A0A0F6SGY8_9BACT</name>
<dbReference type="Proteomes" id="UP000034883">
    <property type="component" value="Chromosome"/>
</dbReference>
<proteinExistence type="predicted"/>
<gene>
    <name evidence="2" type="ORF">DB32_006668</name>
</gene>
<keyword evidence="1" id="KW-0732">Signal</keyword>
<evidence type="ECO:0000313" key="3">
    <source>
        <dbReference type="Proteomes" id="UP000034883"/>
    </source>
</evidence>
<accession>A0A0F6SGY8</accession>
<evidence type="ECO:0008006" key="4">
    <source>
        <dbReference type="Google" id="ProtNLM"/>
    </source>
</evidence>
<organism evidence="2 3">
    <name type="scientific">Sandaracinus amylolyticus</name>
    <dbReference type="NCBI Taxonomy" id="927083"/>
    <lineage>
        <taxon>Bacteria</taxon>
        <taxon>Pseudomonadati</taxon>
        <taxon>Myxococcota</taxon>
        <taxon>Polyangia</taxon>
        <taxon>Polyangiales</taxon>
        <taxon>Sandaracinaceae</taxon>
        <taxon>Sandaracinus</taxon>
    </lineage>
</organism>
<evidence type="ECO:0000256" key="1">
    <source>
        <dbReference type="SAM" id="SignalP"/>
    </source>
</evidence>
<keyword evidence="3" id="KW-1185">Reference proteome</keyword>
<dbReference type="EMBL" id="CP011125">
    <property type="protein sequence ID" value="AKF09519.1"/>
    <property type="molecule type" value="Genomic_DNA"/>
</dbReference>